<protein>
    <submittedName>
        <fullName evidence="7">Superfamily II DNA or RNA helicase</fullName>
    </submittedName>
</protein>
<sequence length="338" mass="39695">MSTTINKIIVKDKDPSIMIPRDYQKEILSLYNNSTRFVVSLPCGMGKTFISFLIAKTFNNIIFFAPSRQLCIQTIELFSSGLPNHKCKLISCDGERDVNNFVFEKHNLLVSTFDSCDVIVKIIDKLVKNTLIIIDEFHNLSSNDLDNHKYPFYKILNSEHKILFMSATPKYLDKISIFGNNVYKYDWNKAIQMKYINDFEIVLPTKYYMEIDLNEFISLFDINNQKIKEIEYDNTRKMYFITRSILFNGNKKCIIYLTDTDNAVKCQKIIQWMSLLFGRTITTNIINYKTDKITRQDKNETNLLIQKNLEIELLKMKLELQEAKNKIKESESFSKKKT</sequence>
<keyword evidence="4" id="KW-0067">ATP-binding</keyword>
<dbReference type="GO" id="GO:0006367">
    <property type="term" value="P:transcription initiation at RNA polymerase II promoter"/>
    <property type="evidence" value="ECO:0007669"/>
    <property type="project" value="TreeGrafter"/>
</dbReference>
<dbReference type="GO" id="GO:0043138">
    <property type="term" value="F:3'-5' DNA helicase activity"/>
    <property type="evidence" value="ECO:0007669"/>
    <property type="project" value="TreeGrafter"/>
</dbReference>
<dbReference type="InterPro" id="IPR014001">
    <property type="entry name" value="Helicase_ATP-bd"/>
</dbReference>
<name>A0A1V0SA18_9VIRU</name>
<accession>A0A1V0SA18</accession>
<dbReference type="GO" id="GO:0016787">
    <property type="term" value="F:hydrolase activity"/>
    <property type="evidence" value="ECO:0007669"/>
    <property type="project" value="UniProtKB-KW"/>
</dbReference>
<keyword evidence="5" id="KW-0175">Coiled coil</keyword>
<feature type="domain" description="Helicase ATP-binding" evidence="6">
    <location>
        <begin position="28"/>
        <end position="187"/>
    </location>
</feature>
<dbReference type="Pfam" id="PF04851">
    <property type="entry name" value="ResIII"/>
    <property type="match status" value="1"/>
</dbReference>
<reference evidence="7" key="1">
    <citation type="journal article" date="2017" name="Science">
        <title>Giant viruses with an expanded complement of translation system components.</title>
        <authorList>
            <person name="Schulz F."/>
            <person name="Yutin N."/>
            <person name="Ivanova N.N."/>
            <person name="Ortega D.R."/>
            <person name="Lee T.K."/>
            <person name="Vierheilig J."/>
            <person name="Daims H."/>
            <person name="Horn M."/>
            <person name="Wagner M."/>
            <person name="Jensen G.J."/>
            <person name="Kyrpides N.C."/>
            <person name="Koonin E.V."/>
            <person name="Woyke T."/>
        </authorList>
    </citation>
    <scope>NUCLEOTIDE SEQUENCE</scope>
    <source>
        <strain evidence="7">CTV1</strain>
    </source>
</reference>
<dbReference type="SUPFAM" id="SSF52540">
    <property type="entry name" value="P-loop containing nucleoside triphosphate hydrolases"/>
    <property type="match status" value="1"/>
</dbReference>
<dbReference type="InterPro" id="IPR050615">
    <property type="entry name" value="ATP-dep_DNA_Helicase"/>
</dbReference>
<evidence type="ECO:0000256" key="3">
    <source>
        <dbReference type="ARBA" id="ARBA00022806"/>
    </source>
</evidence>
<evidence type="ECO:0000256" key="5">
    <source>
        <dbReference type="SAM" id="Coils"/>
    </source>
</evidence>
<feature type="coiled-coil region" evidence="5">
    <location>
        <begin position="304"/>
        <end position="333"/>
    </location>
</feature>
<keyword evidence="3 7" id="KW-0347">Helicase</keyword>
<dbReference type="InterPro" id="IPR027417">
    <property type="entry name" value="P-loop_NTPase"/>
</dbReference>
<dbReference type="GO" id="GO:0003677">
    <property type="term" value="F:DNA binding"/>
    <property type="evidence" value="ECO:0007669"/>
    <property type="project" value="InterPro"/>
</dbReference>
<dbReference type="GO" id="GO:0097550">
    <property type="term" value="C:transcription preinitiation complex"/>
    <property type="evidence" value="ECO:0007669"/>
    <property type="project" value="TreeGrafter"/>
</dbReference>
<evidence type="ECO:0000313" key="7">
    <source>
        <dbReference type="EMBL" id="ARF08539.1"/>
    </source>
</evidence>
<dbReference type="PANTHER" id="PTHR11274">
    <property type="entry name" value="RAD25/XP-B DNA REPAIR HELICASE"/>
    <property type="match status" value="1"/>
</dbReference>
<dbReference type="SMART" id="SM00487">
    <property type="entry name" value="DEXDc"/>
    <property type="match status" value="1"/>
</dbReference>
<dbReference type="InterPro" id="IPR006935">
    <property type="entry name" value="Helicase/UvrB_N"/>
</dbReference>
<keyword evidence="1" id="KW-0547">Nucleotide-binding</keyword>
<evidence type="ECO:0000256" key="4">
    <source>
        <dbReference type="ARBA" id="ARBA00022840"/>
    </source>
</evidence>
<dbReference type="EMBL" id="KY684083">
    <property type="protein sequence ID" value="ARF08539.1"/>
    <property type="molecule type" value="Genomic_DNA"/>
</dbReference>
<gene>
    <name evidence="7" type="ORF">Catovirus_1_589</name>
</gene>
<dbReference type="PANTHER" id="PTHR11274:SF13">
    <property type="entry name" value="HELICASE A859L-RELATED"/>
    <property type="match status" value="1"/>
</dbReference>
<evidence type="ECO:0000256" key="1">
    <source>
        <dbReference type="ARBA" id="ARBA00022741"/>
    </source>
</evidence>
<evidence type="ECO:0000256" key="2">
    <source>
        <dbReference type="ARBA" id="ARBA00022801"/>
    </source>
</evidence>
<dbReference type="PROSITE" id="PS51192">
    <property type="entry name" value="HELICASE_ATP_BIND_1"/>
    <property type="match status" value="1"/>
</dbReference>
<keyword evidence="2" id="KW-0378">Hydrolase</keyword>
<organism evidence="7">
    <name type="scientific">Catovirus CTV1</name>
    <dbReference type="NCBI Taxonomy" id="1977631"/>
    <lineage>
        <taxon>Viruses</taxon>
        <taxon>Varidnaviria</taxon>
        <taxon>Bamfordvirae</taxon>
        <taxon>Nucleocytoviricota</taxon>
        <taxon>Megaviricetes</taxon>
        <taxon>Imitervirales</taxon>
        <taxon>Mimiviridae</taxon>
        <taxon>Klosneuvirinae</taxon>
        <taxon>Catovirus</taxon>
    </lineage>
</organism>
<evidence type="ECO:0000259" key="6">
    <source>
        <dbReference type="PROSITE" id="PS51192"/>
    </source>
</evidence>
<dbReference type="GO" id="GO:0005524">
    <property type="term" value="F:ATP binding"/>
    <property type="evidence" value="ECO:0007669"/>
    <property type="project" value="UniProtKB-KW"/>
</dbReference>
<proteinExistence type="predicted"/>
<dbReference type="Gene3D" id="3.40.50.300">
    <property type="entry name" value="P-loop containing nucleotide triphosphate hydrolases"/>
    <property type="match status" value="1"/>
</dbReference>